<dbReference type="Proteomes" id="UP000264693">
    <property type="component" value="Chromosome"/>
</dbReference>
<keyword evidence="1" id="KW-0472">Membrane</keyword>
<organism evidence="2 5">
    <name type="scientific">Malaciobacter marinus</name>
    <dbReference type="NCBI Taxonomy" id="505249"/>
    <lineage>
        <taxon>Bacteria</taxon>
        <taxon>Pseudomonadati</taxon>
        <taxon>Campylobacterota</taxon>
        <taxon>Epsilonproteobacteria</taxon>
        <taxon>Campylobacterales</taxon>
        <taxon>Arcobacteraceae</taxon>
        <taxon>Malaciobacter</taxon>
    </lineage>
</organism>
<name>A0A347TNZ5_9BACT</name>
<reference evidence="3" key="2">
    <citation type="submission" date="2017-09" db="EMBL/GenBank/DDBJ databases">
        <authorList>
            <person name="Perez-Cataluna A."/>
            <person name="Figueras M.J."/>
            <person name="Salas-Masso N."/>
        </authorList>
    </citation>
    <scope>NUCLEOTIDE SEQUENCE</scope>
    <source>
        <strain evidence="3">CECT 7727</strain>
    </source>
</reference>
<evidence type="ECO:0000313" key="2">
    <source>
        <dbReference type="EMBL" id="AXX88323.1"/>
    </source>
</evidence>
<reference evidence="4" key="1">
    <citation type="submission" date="2017-09" db="EMBL/GenBank/DDBJ databases">
        <title>Arcobacter canalis sp. nov., a new species isolated from a water canal contaminated with urban sewage.</title>
        <authorList>
            <person name="Perez-Cataluna A."/>
            <person name="Salas-Masso N."/>
            <person name="Figueras M.J."/>
        </authorList>
    </citation>
    <scope>NUCLEOTIDE SEQUENCE [LARGE SCALE GENOMIC DNA]</scope>
    <source>
        <strain evidence="4">CECT 7727</strain>
    </source>
</reference>
<keyword evidence="1" id="KW-0812">Transmembrane</keyword>
<reference evidence="2 5" key="3">
    <citation type="submission" date="2018-08" db="EMBL/GenBank/DDBJ databases">
        <title>Complete genome of the Arcobacter marinus type strain JCM 15502.</title>
        <authorList>
            <person name="Miller W.G."/>
            <person name="Yee E."/>
            <person name="Huynh S."/>
            <person name="Parker C.T."/>
        </authorList>
    </citation>
    <scope>NUCLEOTIDE SEQUENCE [LARGE SCALE GENOMIC DNA]</scope>
    <source>
        <strain evidence="2 5">JCM 15502</strain>
    </source>
</reference>
<feature type="transmembrane region" description="Helical" evidence="1">
    <location>
        <begin position="6"/>
        <end position="22"/>
    </location>
</feature>
<proteinExistence type="predicted"/>
<protein>
    <submittedName>
        <fullName evidence="2">Uncharacterized protein</fullName>
    </submittedName>
</protein>
<sequence>MQTLIFLLLTFLLVIFSVLLYFKTKHKRVSKLNSGECPNCGEKSRTFFDEKTNTTFKNEAITKRVLKNHGCQGVIEFEYRCKHCGLKEVHPQGQ</sequence>
<dbReference type="EMBL" id="NXAO01000023">
    <property type="protein sequence ID" value="PHO15660.1"/>
    <property type="molecule type" value="Genomic_DNA"/>
</dbReference>
<dbReference type="RefSeq" id="WP_099310787.1">
    <property type="nucleotide sequence ID" value="NZ_CP032101.1"/>
</dbReference>
<evidence type="ECO:0000313" key="3">
    <source>
        <dbReference type="EMBL" id="PHO15660.1"/>
    </source>
</evidence>
<accession>A0A347TNZ5</accession>
<dbReference type="AlphaFoldDB" id="A0A347TNZ5"/>
<evidence type="ECO:0000313" key="5">
    <source>
        <dbReference type="Proteomes" id="UP000264693"/>
    </source>
</evidence>
<evidence type="ECO:0000256" key="1">
    <source>
        <dbReference type="SAM" id="Phobius"/>
    </source>
</evidence>
<dbReference type="KEGG" id="amar:AMRN_2625"/>
<keyword evidence="1" id="KW-1133">Transmembrane helix</keyword>
<dbReference type="EMBL" id="CP032101">
    <property type="protein sequence ID" value="AXX88323.1"/>
    <property type="molecule type" value="Genomic_DNA"/>
</dbReference>
<dbReference type="Proteomes" id="UP000224740">
    <property type="component" value="Unassembled WGS sequence"/>
</dbReference>
<keyword evidence="4" id="KW-1185">Reference proteome</keyword>
<gene>
    <name evidence="2" type="ORF">AMRN_2625</name>
    <name evidence="3" type="ORF">CPH92_05755</name>
</gene>
<evidence type="ECO:0000313" key="4">
    <source>
        <dbReference type="Proteomes" id="UP000224740"/>
    </source>
</evidence>